<sequence>MLIVAVLVEQIMDQCILVIRRERFWFYSSCLLLSLKPVGSSSENRCSPFKLGLKGLSFNNELDPCPIRVLIQLIANPTARTTVVSR</sequence>
<accession>A0A1H8QZM8</accession>
<name>A0A1H8QZM8_9BACL</name>
<protein>
    <submittedName>
        <fullName evidence="1">Uncharacterized protein</fullName>
    </submittedName>
</protein>
<dbReference type="EMBL" id="FODH01000009">
    <property type="protein sequence ID" value="SEO59780.1"/>
    <property type="molecule type" value="Genomic_DNA"/>
</dbReference>
<reference evidence="1 2" key="1">
    <citation type="submission" date="2016-10" db="EMBL/GenBank/DDBJ databases">
        <authorList>
            <person name="de Groot N.N."/>
        </authorList>
    </citation>
    <scope>NUCLEOTIDE SEQUENCE [LARGE SCALE GENOMIC DNA]</scope>
    <source>
        <strain evidence="1 2">CGMCC 1.10238</strain>
    </source>
</reference>
<dbReference type="AlphaFoldDB" id="A0A1H8QZM8"/>
<gene>
    <name evidence="1" type="ORF">SAMN04487895_10980</name>
</gene>
<proteinExistence type="predicted"/>
<dbReference type="Proteomes" id="UP000198809">
    <property type="component" value="Unassembled WGS sequence"/>
</dbReference>
<organism evidence="1 2">
    <name type="scientific">Paenibacillus sophorae</name>
    <dbReference type="NCBI Taxonomy" id="1333845"/>
    <lineage>
        <taxon>Bacteria</taxon>
        <taxon>Bacillati</taxon>
        <taxon>Bacillota</taxon>
        <taxon>Bacilli</taxon>
        <taxon>Bacillales</taxon>
        <taxon>Paenibacillaceae</taxon>
        <taxon>Paenibacillus</taxon>
    </lineage>
</organism>
<evidence type="ECO:0000313" key="1">
    <source>
        <dbReference type="EMBL" id="SEO59780.1"/>
    </source>
</evidence>
<evidence type="ECO:0000313" key="2">
    <source>
        <dbReference type="Proteomes" id="UP000198809"/>
    </source>
</evidence>